<feature type="region of interest" description="Disordered" evidence="7">
    <location>
        <begin position="234"/>
        <end position="313"/>
    </location>
</feature>
<dbReference type="GO" id="GO:0000166">
    <property type="term" value="F:nucleotide binding"/>
    <property type="evidence" value="ECO:0007669"/>
    <property type="project" value="InterPro"/>
</dbReference>
<dbReference type="Gene3D" id="2.40.50.770">
    <property type="entry name" value="RecQ-mediated genome instability protein Rmi1, C-terminal domain"/>
    <property type="match status" value="1"/>
</dbReference>
<proteinExistence type="inferred from homology"/>
<feature type="domain" description="RecQ mediated genome instability protein 1 OB-fold" evidence="8">
    <location>
        <begin position="77"/>
        <end position="210"/>
    </location>
</feature>
<dbReference type="PANTHER" id="PTHR14790:SF15">
    <property type="entry name" value="RECQ-MEDIATED GENOME INSTABILITY PROTEIN 1"/>
    <property type="match status" value="1"/>
</dbReference>
<dbReference type="InterPro" id="IPR032199">
    <property type="entry name" value="RMI1_C"/>
</dbReference>
<comment type="function">
    <text evidence="6">Essential component of the RMI complex, a complex that plays an important role in the processing of homologous recombination intermediates to limit DNA crossover formation in cells. Promotes TOP3A binding to double Holliday junctions (DHJ) and hence stimulates TOP3A-mediated dissolution. Required for BLM phosphorylation during mitosis. Within the BLM complex, required for BLM and TOP3A stability.</text>
</comment>
<dbReference type="OrthoDB" id="341511at2759"/>
<protein>
    <recommendedName>
        <fullName evidence="3">RecQ-mediated genome instability protein 1</fullName>
    </recommendedName>
</protein>
<keyword evidence="4" id="KW-0235">DNA replication</keyword>
<dbReference type="SMART" id="SM01161">
    <property type="entry name" value="DUF1767"/>
    <property type="match status" value="1"/>
</dbReference>
<dbReference type="GO" id="GO:0000724">
    <property type="term" value="P:double-strand break repair via homologous recombination"/>
    <property type="evidence" value="ECO:0007669"/>
    <property type="project" value="TreeGrafter"/>
</dbReference>
<dbReference type="InterPro" id="IPR013894">
    <property type="entry name" value="RMI1_OB"/>
</dbReference>
<keyword evidence="12" id="KW-1185">Reference proteome</keyword>
<dbReference type="InterPro" id="IPR049363">
    <property type="entry name" value="RMI1_N"/>
</dbReference>
<comment type="subcellular location">
    <subcellularLocation>
        <location evidence="1">Nucleus</location>
    </subcellularLocation>
</comment>
<sequence length="593" mass="67411">MMSEVPNVYNAVKKFFRDSHLSCKQDWLESCLEYFSTSNPQANFQSCKDFALEQWKLGNLREIGVPTFPTSNLKIVKKTELKGTFAVQVEKFWDKANSAYNQYKNYKGELGELPVNEESNEDGIDVTEWGKGPSAGETKRSLKPRRLLLDICDGTTELKALEWKPIQELSGMVYPGAKMVITGPVICRNGILMLGPQHVKLYGGEVDDIIYTNAMENLVCDSLNMPINNDPYTGKTCTLPPPRKPCTQPKKTSQFQPKQQTSFSRQENPISSNPPNPPNRLSNNVPKTALPRAPTTSTNFFNDPNLAKQPQFSSPKLQIVAQKQTITPVDPVWDDELDDFELSAEDLQHIKSAEKKSQETRKRQTSNPVETILEEDDLDEILRLEEEASRAKRAHFDLPKPHPPQPILARVKPTVKNPVKAPLPPEKPKAPNLKNFLRRPSIPTREQQKPPLSNVKIIKRPFLYLIQLQDKWRKRATVKATIISLLQKVQKTNQRWSLNVRITDGTAFLDVVLGNRVLRKLIGVKCKNFSGLTINKETKIQMLKSLQSKLIDCDCLMVLKFRNNGLPKVTKLKKATHTHLEQLKRRQRVLDAL</sequence>
<evidence type="ECO:0000313" key="12">
    <source>
        <dbReference type="Proteomes" id="UP000494165"/>
    </source>
</evidence>
<dbReference type="GO" id="GO:0031422">
    <property type="term" value="C:RecQ family helicase-topoisomerase III complex"/>
    <property type="evidence" value="ECO:0007669"/>
    <property type="project" value="TreeGrafter"/>
</dbReference>
<dbReference type="Pfam" id="PF16099">
    <property type="entry name" value="RMI1_C"/>
    <property type="match status" value="1"/>
</dbReference>
<dbReference type="EMBL" id="CADEPI010000377">
    <property type="protein sequence ID" value="CAB3384870.1"/>
    <property type="molecule type" value="Genomic_DNA"/>
</dbReference>
<evidence type="ECO:0000256" key="7">
    <source>
        <dbReference type="SAM" id="MobiDB-lite"/>
    </source>
</evidence>
<dbReference type="Gene3D" id="1.10.8.1020">
    <property type="entry name" value="RecQ-mediated genome instability protein 1, N-terminal domain"/>
    <property type="match status" value="1"/>
</dbReference>
<evidence type="ECO:0000259" key="10">
    <source>
        <dbReference type="Pfam" id="PF21000"/>
    </source>
</evidence>
<evidence type="ECO:0000256" key="4">
    <source>
        <dbReference type="ARBA" id="ARBA00022705"/>
    </source>
</evidence>
<comment type="similarity">
    <text evidence="2">Belongs to the RMI1 family.</text>
</comment>
<evidence type="ECO:0000259" key="9">
    <source>
        <dbReference type="Pfam" id="PF16099"/>
    </source>
</evidence>
<dbReference type="AlphaFoldDB" id="A0A8S1DMB2"/>
<keyword evidence="5" id="KW-0539">Nucleus</keyword>
<gene>
    <name evidence="11" type="ORF">CLODIP_2_CD04377</name>
</gene>
<organism evidence="11 12">
    <name type="scientific">Cloeon dipterum</name>
    <dbReference type="NCBI Taxonomy" id="197152"/>
    <lineage>
        <taxon>Eukaryota</taxon>
        <taxon>Metazoa</taxon>
        <taxon>Ecdysozoa</taxon>
        <taxon>Arthropoda</taxon>
        <taxon>Hexapoda</taxon>
        <taxon>Insecta</taxon>
        <taxon>Pterygota</taxon>
        <taxon>Palaeoptera</taxon>
        <taxon>Ephemeroptera</taxon>
        <taxon>Pisciforma</taxon>
        <taxon>Baetidae</taxon>
        <taxon>Cloeon</taxon>
    </lineage>
</organism>
<evidence type="ECO:0000256" key="6">
    <source>
        <dbReference type="ARBA" id="ARBA00024977"/>
    </source>
</evidence>
<accession>A0A8S1DMB2</accession>
<feature type="compositionally biased region" description="Polar residues" evidence="7">
    <location>
        <begin position="249"/>
        <end position="267"/>
    </location>
</feature>
<feature type="compositionally biased region" description="Polar residues" evidence="7">
    <location>
        <begin position="294"/>
        <end position="313"/>
    </location>
</feature>
<evidence type="ECO:0000313" key="11">
    <source>
        <dbReference type="EMBL" id="CAB3384870.1"/>
    </source>
</evidence>
<dbReference type="Gene3D" id="2.40.50.510">
    <property type="match status" value="1"/>
</dbReference>
<dbReference type="GO" id="GO:0000712">
    <property type="term" value="P:resolution of meiotic recombination intermediates"/>
    <property type="evidence" value="ECO:0007669"/>
    <property type="project" value="TreeGrafter"/>
</dbReference>
<dbReference type="Pfam" id="PF21000">
    <property type="entry name" value="RMI1_N_N"/>
    <property type="match status" value="1"/>
</dbReference>
<dbReference type="GO" id="GO:0016604">
    <property type="term" value="C:nuclear body"/>
    <property type="evidence" value="ECO:0007669"/>
    <property type="project" value="TreeGrafter"/>
</dbReference>
<feature type="domain" description="RecQ-mediated genome instability protein 1 C-terminal OB-fold" evidence="9">
    <location>
        <begin position="460"/>
        <end position="586"/>
    </location>
</feature>
<evidence type="ECO:0000256" key="5">
    <source>
        <dbReference type="ARBA" id="ARBA00023242"/>
    </source>
</evidence>
<feature type="domain" description="RMI1 N-terminal" evidence="10">
    <location>
        <begin position="17"/>
        <end position="59"/>
    </location>
</feature>
<dbReference type="PANTHER" id="PTHR14790">
    <property type="entry name" value="RECQ-MEDIATED GENOME INSTABILITY PROTEIN 1 RMI1"/>
    <property type="match status" value="1"/>
</dbReference>
<evidence type="ECO:0000259" key="8">
    <source>
        <dbReference type="Pfam" id="PF08585"/>
    </source>
</evidence>
<dbReference type="GO" id="GO:0006260">
    <property type="term" value="P:DNA replication"/>
    <property type="evidence" value="ECO:0007669"/>
    <property type="project" value="UniProtKB-KW"/>
</dbReference>
<name>A0A8S1DMB2_9INSE</name>
<evidence type="ECO:0000256" key="3">
    <source>
        <dbReference type="ARBA" id="ARBA00018987"/>
    </source>
</evidence>
<dbReference type="InterPro" id="IPR042470">
    <property type="entry name" value="RMI1_N_C_sf"/>
</dbReference>
<evidence type="ECO:0000256" key="1">
    <source>
        <dbReference type="ARBA" id="ARBA00004123"/>
    </source>
</evidence>
<dbReference type="Proteomes" id="UP000494165">
    <property type="component" value="Unassembled WGS sequence"/>
</dbReference>
<dbReference type="InterPro" id="IPR044881">
    <property type="entry name" value="RMI1_N_N_sf"/>
</dbReference>
<evidence type="ECO:0000256" key="2">
    <source>
        <dbReference type="ARBA" id="ARBA00006395"/>
    </source>
</evidence>
<reference evidence="11 12" key="1">
    <citation type="submission" date="2020-04" db="EMBL/GenBank/DDBJ databases">
        <authorList>
            <person name="Alioto T."/>
            <person name="Alioto T."/>
            <person name="Gomez Garrido J."/>
        </authorList>
    </citation>
    <scope>NUCLEOTIDE SEQUENCE [LARGE SCALE GENOMIC DNA]</scope>
</reference>
<dbReference type="Pfam" id="PF08585">
    <property type="entry name" value="RMI1_N_C"/>
    <property type="match status" value="1"/>
</dbReference>
<comment type="caution">
    <text evidence="11">The sequence shown here is derived from an EMBL/GenBank/DDBJ whole genome shotgun (WGS) entry which is preliminary data.</text>
</comment>